<reference evidence="1" key="1">
    <citation type="submission" date="2020-09" db="EMBL/GenBank/DDBJ databases">
        <title>Genome seq and assembly of Devosia sp.</title>
        <authorList>
            <person name="Chhetri G."/>
        </authorList>
    </citation>
    <scope>NUCLEOTIDE SEQUENCE</scope>
    <source>
        <strain evidence="1">PTR5</strain>
    </source>
</reference>
<dbReference type="AlphaFoldDB" id="A0A927FTW0"/>
<organism evidence="1 2">
    <name type="scientific">Devosia oryzisoli</name>
    <dbReference type="NCBI Taxonomy" id="2774138"/>
    <lineage>
        <taxon>Bacteria</taxon>
        <taxon>Pseudomonadati</taxon>
        <taxon>Pseudomonadota</taxon>
        <taxon>Alphaproteobacteria</taxon>
        <taxon>Hyphomicrobiales</taxon>
        <taxon>Devosiaceae</taxon>
        <taxon>Devosia</taxon>
    </lineage>
</organism>
<proteinExistence type="predicted"/>
<dbReference type="Pfam" id="PF04237">
    <property type="entry name" value="YjbR"/>
    <property type="match status" value="1"/>
</dbReference>
<protein>
    <submittedName>
        <fullName evidence="1">MmcQ/YjbR family DNA-binding protein</fullName>
    </submittedName>
</protein>
<keyword evidence="1" id="KW-0238">DNA-binding</keyword>
<dbReference type="GO" id="GO:0003677">
    <property type="term" value="F:DNA binding"/>
    <property type="evidence" value="ECO:0007669"/>
    <property type="project" value="UniProtKB-KW"/>
</dbReference>
<dbReference type="SUPFAM" id="SSF142906">
    <property type="entry name" value="YjbR-like"/>
    <property type="match status" value="1"/>
</dbReference>
<dbReference type="InterPro" id="IPR038056">
    <property type="entry name" value="YjbR-like_sf"/>
</dbReference>
<comment type="caution">
    <text evidence="1">The sequence shown here is derived from an EMBL/GenBank/DDBJ whole genome shotgun (WGS) entry which is preliminary data.</text>
</comment>
<name>A0A927FTW0_9HYPH</name>
<dbReference type="EMBL" id="JACYFU010000001">
    <property type="protein sequence ID" value="MBD8064584.1"/>
    <property type="molecule type" value="Genomic_DNA"/>
</dbReference>
<dbReference type="InterPro" id="IPR058532">
    <property type="entry name" value="YjbR/MT2646/Rv2570-like"/>
</dbReference>
<sequence length="95" mass="10216">MSLAGTTAAPHFERLAFKVKRTYATLAADGLSANLKLGPDEQDFKCAVAPDIFEAIPNRWGRQGWTTIDLSRATVDDVAAALAMAHAHALPRPRA</sequence>
<gene>
    <name evidence="1" type="ORF">IC608_03750</name>
</gene>
<evidence type="ECO:0000313" key="2">
    <source>
        <dbReference type="Proteomes" id="UP000654108"/>
    </source>
</evidence>
<keyword evidence="2" id="KW-1185">Reference proteome</keyword>
<evidence type="ECO:0000313" key="1">
    <source>
        <dbReference type="EMBL" id="MBD8064584.1"/>
    </source>
</evidence>
<dbReference type="Proteomes" id="UP000654108">
    <property type="component" value="Unassembled WGS sequence"/>
</dbReference>
<accession>A0A927FTW0</accession>